<feature type="compositionally biased region" description="Low complexity" evidence="2">
    <location>
        <begin position="2021"/>
        <end position="2040"/>
    </location>
</feature>
<organism evidence="4 5">
    <name type="scientific">Spodoptera exigua</name>
    <name type="common">Beet armyworm</name>
    <name type="synonym">Noctua fulgens</name>
    <dbReference type="NCBI Taxonomy" id="7107"/>
    <lineage>
        <taxon>Eukaryota</taxon>
        <taxon>Metazoa</taxon>
        <taxon>Ecdysozoa</taxon>
        <taxon>Arthropoda</taxon>
        <taxon>Hexapoda</taxon>
        <taxon>Insecta</taxon>
        <taxon>Pterygota</taxon>
        <taxon>Neoptera</taxon>
        <taxon>Endopterygota</taxon>
        <taxon>Lepidoptera</taxon>
        <taxon>Glossata</taxon>
        <taxon>Ditrysia</taxon>
        <taxon>Noctuoidea</taxon>
        <taxon>Noctuidae</taxon>
        <taxon>Amphipyrinae</taxon>
        <taxon>Spodoptera</taxon>
    </lineage>
</organism>
<dbReference type="InterPro" id="IPR028889">
    <property type="entry name" value="USP"/>
</dbReference>
<feature type="region of interest" description="Disordered" evidence="2">
    <location>
        <begin position="2020"/>
        <end position="2046"/>
    </location>
</feature>
<protein>
    <recommendedName>
        <fullName evidence="3">USP domain-containing protein</fullName>
    </recommendedName>
</protein>
<proteinExistence type="inferred from homology"/>
<evidence type="ECO:0000256" key="2">
    <source>
        <dbReference type="SAM" id="MobiDB-lite"/>
    </source>
</evidence>
<dbReference type="InterPro" id="IPR050164">
    <property type="entry name" value="Peptidase_C19"/>
</dbReference>
<feature type="region of interest" description="Disordered" evidence="2">
    <location>
        <begin position="2751"/>
        <end position="2810"/>
    </location>
</feature>
<dbReference type="CDD" id="cd02659">
    <property type="entry name" value="peptidase_C19C"/>
    <property type="match status" value="1"/>
</dbReference>
<feature type="region of interest" description="Disordered" evidence="2">
    <location>
        <begin position="611"/>
        <end position="638"/>
    </location>
</feature>
<comment type="similarity">
    <text evidence="1">Belongs to the peptidase C19 family.</text>
</comment>
<evidence type="ECO:0000313" key="4">
    <source>
        <dbReference type="EMBL" id="KAH9630826.1"/>
    </source>
</evidence>
<evidence type="ECO:0000256" key="1">
    <source>
        <dbReference type="ARBA" id="ARBA00009085"/>
    </source>
</evidence>
<dbReference type="GO" id="GO:0005829">
    <property type="term" value="C:cytosol"/>
    <property type="evidence" value="ECO:0007669"/>
    <property type="project" value="TreeGrafter"/>
</dbReference>
<feature type="region of interest" description="Disordered" evidence="2">
    <location>
        <begin position="517"/>
        <end position="581"/>
    </location>
</feature>
<dbReference type="PROSITE" id="PS00973">
    <property type="entry name" value="USP_2"/>
    <property type="match status" value="1"/>
</dbReference>
<feature type="region of interest" description="Disordered" evidence="2">
    <location>
        <begin position="1790"/>
        <end position="1815"/>
    </location>
</feature>
<dbReference type="PANTHER" id="PTHR24006">
    <property type="entry name" value="UBIQUITIN CARBOXYL-TERMINAL HYDROLASE"/>
    <property type="match status" value="1"/>
</dbReference>
<feature type="region of interest" description="Disordered" evidence="2">
    <location>
        <begin position="89"/>
        <end position="158"/>
    </location>
</feature>
<feature type="compositionally biased region" description="Low complexity" evidence="2">
    <location>
        <begin position="1791"/>
        <end position="1805"/>
    </location>
</feature>
<feature type="compositionally biased region" description="Basic residues" evidence="2">
    <location>
        <begin position="540"/>
        <end position="557"/>
    </location>
</feature>
<dbReference type="InterPro" id="IPR001394">
    <property type="entry name" value="Peptidase_C19_UCH"/>
</dbReference>
<gene>
    <name evidence="4" type="ORF">HF086_001054</name>
</gene>
<dbReference type="Gene3D" id="3.90.70.10">
    <property type="entry name" value="Cysteine proteinases"/>
    <property type="match status" value="1"/>
</dbReference>
<comment type="caution">
    <text evidence="4">The sequence shown here is derived from an EMBL/GenBank/DDBJ whole genome shotgun (WGS) entry which is preliminary data.</text>
</comment>
<dbReference type="EMBL" id="JACEFF010000810">
    <property type="protein sequence ID" value="KAH9630826.1"/>
    <property type="molecule type" value="Genomic_DNA"/>
</dbReference>
<dbReference type="PANTHER" id="PTHR24006:SF827">
    <property type="entry name" value="UBIQUITIN CARBOXYL-TERMINAL HYDROLASE 34"/>
    <property type="match status" value="1"/>
</dbReference>
<dbReference type="PROSITE" id="PS50235">
    <property type="entry name" value="USP_3"/>
    <property type="match status" value="1"/>
</dbReference>
<feature type="domain" description="USP" evidence="3">
    <location>
        <begin position="1492"/>
        <end position="1792"/>
    </location>
</feature>
<dbReference type="Proteomes" id="UP000814243">
    <property type="component" value="Unassembled WGS sequence"/>
</dbReference>
<accession>A0A922SA65</accession>
<dbReference type="GO" id="GO:0004843">
    <property type="term" value="F:cysteine-type deubiquitinase activity"/>
    <property type="evidence" value="ECO:0007669"/>
    <property type="project" value="InterPro"/>
</dbReference>
<evidence type="ECO:0000313" key="5">
    <source>
        <dbReference type="Proteomes" id="UP000814243"/>
    </source>
</evidence>
<dbReference type="SUPFAM" id="SSF54001">
    <property type="entry name" value="Cysteine proteinases"/>
    <property type="match status" value="1"/>
</dbReference>
<dbReference type="InterPro" id="IPR018200">
    <property type="entry name" value="USP_CS"/>
</dbReference>
<feature type="compositionally biased region" description="Low complexity" evidence="2">
    <location>
        <begin position="524"/>
        <end position="534"/>
    </location>
</feature>
<dbReference type="Pfam" id="PF00443">
    <property type="entry name" value="UCH"/>
    <property type="match status" value="1"/>
</dbReference>
<dbReference type="GO" id="GO:0016579">
    <property type="term" value="P:protein deubiquitination"/>
    <property type="evidence" value="ECO:0007669"/>
    <property type="project" value="InterPro"/>
</dbReference>
<evidence type="ECO:0000259" key="3">
    <source>
        <dbReference type="PROSITE" id="PS50235"/>
    </source>
</evidence>
<dbReference type="GO" id="GO:0005634">
    <property type="term" value="C:nucleus"/>
    <property type="evidence" value="ECO:0007669"/>
    <property type="project" value="TreeGrafter"/>
</dbReference>
<feature type="region of interest" description="Disordered" evidence="2">
    <location>
        <begin position="469"/>
        <end position="495"/>
    </location>
</feature>
<reference evidence="4" key="1">
    <citation type="journal article" date="2021" name="G3 (Bethesda)">
        <title>Genome and transcriptome analysis of the beet armyworm Spodoptera exigua reveals targets for pest control. .</title>
        <authorList>
            <person name="Simon S."/>
            <person name="Breeschoten T."/>
            <person name="Jansen H.J."/>
            <person name="Dirks R.P."/>
            <person name="Schranz M.E."/>
            <person name="Ros V.I.D."/>
        </authorList>
    </citation>
    <scope>NUCLEOTIDE SEQUENCE</scope>
    <source>
        <strain evidence="4">TB_SE_WUR_2020</strain>
    </source>
</reference>
<dbReference type="InterPro" id="IPR038765">
    <property type="entry name" value="Papain-like_cys_pep_sf"/>
</dbReference>
<dbReference type="PROSITE" id="PS00972">
    <property type="entry name" value="USP_1"/>
    <property type="match status" value="1"/>
</dbReference>
<name>A0A922SA65_SPOEX</name>
<sequence>MCDVCSEFSQLLVNCESRLTDDVSQYPTISQSELETVLNYILSWPQRQCMCCYRDVKNFERFYLVVQSILCLSVCQLKQLKDELVEAAKTAPAPAPPQPPDNAQEKQKSEEESTTSPEQKNSEEKESPDEPNEPATAADTAEDSKNAETPSTSTEDPELWSMQQKEKLMHIVSKVFLLNFPLYLACKHSALSRLDDLSAQEISNLSLYCDLHDTEIPAYLLRNVSLFCKLGGVCAMTSVFENATQSSLPLSMAHAIVAAVGNLKLWLNFRAVSQLFMPLRSKILKYMCTLEDKDLRVPAVKSMADFMWGAAKEPLDVPLTFDGDGLALAFKYFNSSTLTMRLAGVAQINAHIASHNELCAGESATDAEVAGQQLATWLTNNNIIEHLFGPNLHVEVIKQSHMILKFLAVEGRVTPEHVELVWAAAQLKHCGRQVYDLLPGFIRALAPKPCAHLYSLLCALPPKEHTEQCEELSTSGEEAGPTPRKQSKHQRDLTAEQEWLREGEELTKKECPTLKSCQKRSKRAGSSGSASSGAEELLRPRKKKFYKKRHKPGKPKHFPATQLKTADLAESVSEVEEESSGSDTAHCSIEYLYLITRRLMELRLMESYKRRGAGEEEEGSASSALSPHSHPHLADLDEDDSACEEELARLAAQEQLGEGLALEAEKALCALLCFSTDKFIRIKFIEGCLDNLANHRRVQISTLMLKNKVVMWAERERGMMRLFLEDLRHYSSNAHGGAQAGAQPGAPPAQHYAHITELTVRLHFLTAIFSPVGSPQHFSSECADCLYSWLLSHTKSPDQHALGLDALRFLYVEKMPTLDPETISIMGLSLYQQLCNLARMALGTGDSRDAAHPHTLAMDHLWKIALRANSTDVSMGAIQYLNSYYMGQQLQQEDDFVAKCMFHLSSAAERLISKKQTADGEGTSTSQICEQDVKEEKTVDKQNIYEHMTEEAALQCIQRALLLLKTHLDTFKRRYAYHLRRWTLAETGAWEGPCAAGAGGSTVRITLQPAGAGPRAALLLHHADLVAHLRAHVHVWWEKQIQGEEGVTALSTDGPLRMITQGQELTIDYDERTLYDMGFKDNQLVFVSVGVGGRGAWAEWPSAQPAPARARLPTSLLLDPTYFHHLFTLMQALGQMKEPGANGEMVMHTKAQLLSRRVWDILQAVPNNPTLLEAFQNPSESKLPELLDPTSPQKLMYSLHIIDKLSSNNSGATNVKENTVSTLSPLVTNDKNEEEKAAVENWNELFIKKGGLRLLYDIMMSGVLQRNDDTEWRQDCLALLLQLLCRIGTLPSNDPAQTPKLHPVRREAGSALYRLCAGGEVAVLAPLLQLLLQHLPRAADMRPHHAHHHHHHHDIRASLEKREIIERRTEPCSPDDGLCGQLSLLTHLLKHPLRFKMSEQGTRTLEMVFGFLFDVPNPENRNLPKCKSQKSRSAAYDLLVELVRGAPDNYMVLHNKLMEHHKPGYCLDAGPQSSYPWDYWPAEESRSECGYVGLTNLGATCYMASCMQHLYMMPQARAALLQADPAASRHSATLHEMQRMFAYLMESERKAYNPRSFCKVYQMDHQPLNTGEQKDMAEFFIDLVSKLEEMTPELKKLVKTLFCGVLSNNVVSLVADMRNLHQSLDEVTVKDTLEGDNCYTCSHCSAKVRAEKRACFKKLPRILCFNTMRYTFNMLTMLKEKVNTHFSFPMRLDMSGYVEKHLMPAQYQAEKKEGDASPTAAEIEDNSEFEEHYEYELIGVTVHTGTADGGHYYSFIRDREHEHHDRWLLFNDAEVKPFDPAHIAAECFGGEMTSSTAEETSPSSSVERRSSDSSPTIKLPPDLLKWIWDDNMQFLHDKNIFQHAYFTFMGQMCSSVPQSLMTLRPEVTEVAARLSTSFFIETFIHAKEKPTMVSWVELVTKQFNASAAASEWFLGHMADDTWWPMQVLIKCPNQMVRQMFQRLCMHVIQRLRSSHCALYLQGSEEGEDTSKLGEASCVTSLLYEFSKMGEEEGKFMLRINAISSMVNFYLGQNSAAVSCQTESPTEEAGGSGSGSTTAETGGDKLRPGALDKMVALVAGLLERSRDAAGHLALLEPDARALLHAKGFPFLYQQTRDCLNLQQTRSLIFALCRWNEPLAQKIVNMIFQAIAKHSELKAARKYTDIAVHGTMKLTAYFGVMSYCVVSRVEKLMFGQYFNDLWELYHPAISEPSVAVHPNKQALLTFWHAVSVDCPENVQLAVANQRLTKHIAFNYILADHEDGEVVAYNRAMLPPYYALLRLCCRRSGAFARALAQHQNIHWAFRNIAPHAHLYPGAADELLRLARVLAARGGGAGSSGGSEGEGREAAAFRRSTLAAYLQDGVYRQLWVAGLNGRTCWSTLISAFCTLVENEDDRLYVVYNGGLQMTFEISSAELNRLMPEVCFMQINELNMDLNNGRRCTACTRCTWRARAGARAGGGGGGGGGAGGCVRAELTAALRWARALCRTLRTRRDHKEARALLLACKDWPECARRLLTMLNLHHRHNHLRDAALGVLREIVMIGGGAALGALVPLAAGAAGAACGSRARHAHVCGPRSQHAAHAALPQHAPLPHDKHNAHRLATSYRPYHKFIDTCCRVARSQRCMSEQLVLVSALCALEAVPLRFNYFAAFWTDVANSPLEEMLVECSVAAEYVDAVLLDERDSLEDPVIYQFMQHYYPKLGGGASSSSSSSSSGGGAAEALLEELVAGGARGPLRPLLAAARALTLLHARAPPDPARARDLLRATRAIRTRLQQATEEESSEPENGCTGGPSNTTTRAGSGSGSSGDDAASEPAEPDSEPDEAAPRGASGLAHLALALDALDALANAATAPPVPPHPPPEP</sequence>